<dbReference type="RefSeq" id="XP_028133405.1">
    <property type="nucleotide sequence ID" value="XM_028277604.1"/>
</dbReference>
<dbReference type="AlphaFoldDB" id="A0A6P7FJN6"/>
<keyword evidence="6 9" id="KW-0342">GTP-binding</keyword>
<dbReference type="GO" id="GO:0005634">
    <property type="term" value="C:nucleus"/>
    <property type="evidence" value="ECO:0007669"/>
    <property type="project" value="UniProtKB-SubCell"/>
</dbReference>
<evidence type="ECO:0000256" key="5">
    <source>
        <dbReference type="ARBA" id="ARBA00023054"/>
    </source>
</evidence>
<evidence type="ECO:0000256" key="10">
    <source>
        <dbReference type="SAM" id="MobiDB-lite"/>
    </source>
</evidence>
<keyword evidence="2 9" id="KW-0963">Cytoplasm</keyword>
<dbReference type="GO" id="GO:0005737">
    <property type="term" value="C:cytoplasm"/>
    <property type="evidence" value="ECO:0007669"/>
    <property type="project" value="UniProtKB-SubCell"/>
</dbReference>
<accession>A0A6P7FJN6</accession>
<keyword evidence="7" id="KW-0539">Nucleus</keyword>
<evidence type="ECO:0000256" key="7">
    <source>
        <dbReference type="ARBA" id="ARBA00023242"/>
    </source>
</evidence>
<feature type="compositionally biased region" description="Basic and acidic residues" evidence="10">
    <location>
        <begin position="305"/>
        <end position="315"/>
    </location>
</feature>
<comment type="similarity">
    <text evidence="1 9">Belongs to the GPN-loop GTPase family.</text>
</comment>
<dbReference type="KEGG" id="dvv:114328684"/>
<feature type="region of interest" description="Disordered" evidence="10">
    <location>
        <begin position="348"/>
        <end position="367"/>
    </location>
</feature>
<comment type="subunit">
    <text evidence="9">Binds to RNA polymerase II.</text>
</comment>
<dbReference type="PANTHER" id="PTHR21231:SF8">
    <property type="entry name" value="GPN-LOOP GTPASE 1"/>
    <property type="match status" value="1"/>
</dbReference>
<dbReference type="FunCoup" id="A0A6P7FJN6">
    <property type="interactions" value="1621"/>
</dbReference>
<evidence type="ECO:0000256" key="2">
    <source>
        <dbReference type="ARBA" id="ARBA00022490"/>
    </source>
</evidence>
<feature type="compositionally biased region" description="Basic and acidic residues" evidence="10">
    <location>
        <begin position="272"/>
        <end position="288"/>
    </location>
</feature>
<dbReference type="InterPro" id="IPR030230">
    <property type="entry name" value="Gpn1/Npa3/XAB1"/>
</dbReference>
<proteinExistence type="inferred from homology"/>
<feature type="compositionally biased region" description="Acidic residues" evidence="10">
    <location>
        <begin position="320"/>
        <end position="339"/>
    </location>
</feature>
<comment type="function">
    <text evidence="8 9">Small GTPase required for proper nuclear import of RNA polymerase II (RNAPII). May act at an RNAP assembly step prior to nuclear import.</text>
</comment>
<reference evidence="11" key="1">
    <citation type="submission" date="2025-08" db="UniProtKB">
        <authorList>
            <consortium name="RefSeq"/>
        </authorList>
    </citation>
    <scope>IDENTIFICATION</scope>
    <source>
        <tissue evidence="11">Whole insect</tissue>
    </source>
</reference>
<evidence type="ECO:0000256" key="1">
    <source>
        <dbReference type="ARBA" id="ARBA00005290"/>
    </source>
</evidence>
<name>A0A6P7FJN6_DIAVI</name>
<evidence type="ECO:0000256" key="6">
    <source>
        <dbReference type="ARBA" id="ARBA00023134"/>
    </source>
</evidence>
<dbReference type="FunFam" id="3.40.50.300:FF:000888">
    <property type="entry name" value="GPN-loop GTPase 1"/>
    <property type="match status" value="1"/>
</dbReference>
<comment type="subcellular location">
    <subcellularLocation>
        <location evidence="9">Cytoplasm</location>
    </subcellularLocation>
    <subcellularLocation>
        <location evidence="9">Nucleus</location>
    </subcellularLocation>
</comment>
<sequence>MASTSTSEVNAGNSNKPVCLIVLGMAGSGKSSLVTRLASSDKKPYAVNLDPACSNLNYFANIDIRDTVNYKEVMKQYNLGPNGAIVTSLNLFSTKIPEVIDFIKKSQNELCILDTPGQIEVFTWSVSGSIITDTLASSFPTVILYVVDCVRSTSPVTFMSNMLYACSILYKTRLPFIIVMNKIDIVDHSYAKDWMTNFEVFQEALESDESYISNLTRSMALALDEFYQNLKVCGVSAATGQGIEDLYKLVDKAAEEYENEYRVEWEKLKAESDAKKAEQNKEDKEKPNADTSSGSLITELPSGRELSDIYLRHPTNESSTDSEGEEEPFNAVNNEEEAETFQKVLNQQRMMQVKRAKEAEMKKSQNT</sequence>
<dbReference type="InParanoid" id="A0A6P7FJN6"/>
<dbReference type="EC" id="3.6.5.-" evidence="9"/>
<feature type="compositionally biased region" description="Basic and acidic residues" evidence="10">
    <location>
        <begin position="355"/>
        <end position="367"/>
    </location>
</feature>
<dbReference type="InterPro" id="IPR027417">
    <property type="entry name" value="P-loop_NTPase"/>
</dbReference>
<keyword evidence="3 9" id="KW-0547">Nucleotide-binding</keyword>
<evidence type="ECO:0000256" key="3">
    <source>
        <dbReference type="ARBA" id="ARBA00022741"/>
    </source>
</evidence>
<dbReference type="CDD" id="cd17870">
    <property type="entry name" value="GPN1"/>
    <property type="match status" value="1"/>
</dbReference>
<evidence type="ECO:0000313" key="11">
    <source>
        <dbReference type="RefSeq" id="XP_028133405.1"/>
    </source>
</evidence>
<dbReference type="OrthoDB" id="243313at2759"/>
<keyword evidence="4 9" id="KW-0378">Hydrolase</keyword>
<evidence type="ECO:0000256" key="4">
    <source>
        <dbReference type="ARBA" id="ARBA00022801"/>
    </source>
</evidence>
<evidence type="ECO:0000256" key="9">
    <source>
        <dbReference type="RuleBase" id="RU365059"/>
    </source>
</evidence>
<dbReference type="Pfam" id="PF03029">
    <property type="entry name" value="ATP_bind_1"/>
    <property type="match status" value="1"/>
</dbReference>
<feature type="region of interest" description="Disordered" evidence="10">
    <location>
        <begin position="272"/>
        <end position="340"/>
    </location>
</feature>
<dbReference type="GO" id="GO:0005525">
    <property type="term" value="F:GTP binding"/>
    <property type="evidence" value="ECO:0007669"/>
    <property type="project" value="UniProtKB-KW"/>
</dbReference>
<dbReference type="Gene3D" id="3.40.50.300">
    <property type="entry name" value="P-loop containing nucleotide triphosphate hydrolases"/>
    <property type="match status" value="1"/>
</dbReference>
<keyword evidence="5" id="KW-0175">Coiled coil</keyword>
<dbReference type="SUPFAM" id="SSF52540">
    <property type="entry name" value="P-loop containing nucleoside triphosphate hydrolases"/>
    <property type="match status" value="1"/>
</dbReference>
<protein>
    <recommendedName>
        <fullName evidence="9">GPN-loop GTPase</fullName>
        <ecNumber evidence="9">3.6.5.-</ecNumber>
    </recommendedName>
</protein>
<dbReference type="InterPro" id="IPR004130">
    <property type="entry name" value="Gpn"/>
</dbReference>
<dbReference type="PANTHER" id="PTHR21231">
    <property type="entry name" value="XPA-BINDING PROTEIN 1-RELATED"/>
    <property type="match status" value="1"/>
</dbReference>
<evidence type="ECO:0000256" key="8">
    <source>
        <dbReference type="ARBA" id="ARBA00055682"/>
    </source>
</evidence>
<dbReference type="GO" id="GO:0003924">
    <property type="term" value="F:GTPase activity"/>
    <property type="evidence" value="ECO:0007669"/>
    <property type="project" value="InterPro"/>
</dbReference>
<dbReference type="PRINTS" id="PR00449">
    <property type="entry name" value="RASTRNSFRMNG"/>
</dbReference>
<organism evidence="11">
    <name type="scientific">Diabrotica virgifera virgifera</name>
    <name type="common">western corn rootworm</name>
    <dbReference type="NCBI Taxonomy" id="50390"/>
    <lineage>
        <taxon>Eukaryota</taxon>
        <taxon>Metazoa</taxon>
        <taxon>Ecdysozoa</taxon>
        <taxon>Arthropoda</taxon>
        <taxon>Hexapoda</taxon>
        <taxon>Insecta</taxon>
        <taxon>Pterygota</taxon>
        <taxon>Neoptera</taxon>
        <taxon>Endopterygota</taxon>
        <taxon>Coleoptera</taxon>
        <taxon>Polyphaga</taxon>
        <taxon>Cucujiformia</taxon>
        <taxon>Chrysomeloidea</taxon>
        <taxon>Chrysomelidae</taxon>
        <taxon>Galerucinae</taxon>
        <taxon>Diabroticina</taxon>
        <taxon>Diabroticites</taxon>
        <taxon>Diabrotica</taxon>
    </lineage>
</organism>
<gene>
    <name evidence="11" type="primary">LOC114328684</name>
</gene>